<evidence type="ECO:0000259" key="1">
    <source>
        <dbReference type="Pfam" id="PF01850"/>
    </source>
</evidence>
<evidence type="ECO:0000313" key="3">
    <source>
        <dbReference type="Proteomes" id="UP000715781"/>
    </source>
</evidence>
<comment type="caution">
    <text evidence="2">The sequence shown here is derived from an EMBL/GenBank/DDBJ whole genome shotgun (WGS) entry which is preliminary data.</text>
</comment>
<dbReference type="InterPro" id="IPR041705">
    <property type="entry name" value="PIN_Sll0205"/>
</dbReference>
<dbReference type="InterPro" id="IPR052919">
    <property type="entry name" value="TA_system_RNase"/>
</dbReference>
<dbReference type="AlphaFoldDB" id="A0A951UIY4"/>
<dbReference type="EMBL" id="JAHHHN010000030">
    <property type="protein sequence ID" value="MBW4565097.1"/>
    <property type="molecule type" value="Genomic_DNA"/>
</dbReference>
<protein>
    <submittedName>
        <fullName evidence="2">Type II toxin-antitoxin system VapC family toxin</fullName>
    </submittedName>
</protein>
<dbReference type="InterPro" id="IPR002716">
    <property type="entry name" value="PIN_dom"/>
</dbReference>
<dbReference type="InterPro" id="IPR029060">
    <property type="entry name" value="PIN-like_dom_sf"/>
</dbReference>
<feature type="domain" description="PIN" evidence="1">
    <location>
        <begin position="2"/>
        <end position="123"/>
    </location>
</feature>
<accession>A0A951UIY4</accession>
<proteinExistence type="predicted"/>
<reference evidence="2" key="2">
    <citation type="journal article" date="2022" name="Microbiol. Resour. Announc.">
        <title>Metagenome Sequencing to Explore Phylogenomics of Terrestrial Cyanobacteria.</title>
        <authorList>
            <person name="Ward R.D."/>
            <person name="Stajich J.E."/>
            <person name="Johansen J.R."/>
            <person name="Huntemann M."/>
            <person name="Clum A."/>
            <person name="Foster B."/>
            <person name="Foster B."/>
            <person name="Roux S."/>
            <person name="Palaniappan K."/>
            <person name="Varghese N."/>
            <person name="Mukherjee S."/>
            <person name="Reddy T.B.K."/>
            <person name="Daum C."/>
            <person name="Copeland A."/>
            <person name="Chen I.A."/>
            <person name="Ivanova N.N."/>
            <person name="Kyrpides N.C."/>
            <person name="Shapiro N."/>
            <person name="Eloe-Fadrosh E.A."/>
            <person name="Pietrasiak N."/>
        </authorList>
    </citation>
    <scope>NUCLEOTIDE SEQUENCE</scope>
    <source>
        <strain evidence="2">JT2-VF2</strain>
    </source>
</reference>
<dbReference type="PANTHER" id="PTHR36173:SF1">
    <property type="entry name" value="RIBONUCLEASE VAPC22"/>
    <property type="match status" value="1"/>
</dbReference>
<dbReference type="Pfam" id="PF01850">
    <property type="entry name" value="PIN"/>
    <property type="match status" value="1"/>
</dbReference>
<dbReference type="CDD" id="cd09872">
    <property type="entry name" value="PIN_Sll0205-like"/>
    <property type="match status" value="1"/>
</dbReference>
<reference evidence="2" key="1">
    <citation type="submission" date="2021-05" db="EMBL/GenBank/DDBJ databases">
        <authorList>
            <person name="Pietrasiak N."/>
            <person name="Ward R."/>
            <person name="Stajich J.E."/>
            <person name="Kurbessoian T."/>
        </authorList>
    </citation>
    <scope>NUCLEOTIDE SEQUENCE</scope>
    <source>
        <strain evidence="2">JT2-VF2</strain>
    </source>
</reference>
<name>A0A951UIY4_9NOST</name>
<sequence>MILLDTHAWLWWLHTPEQLSHRGRTLLTIGENQNALMVSAISVWEIAVKHSAGKLPLPLAVNEWFAIAKTRPGITIEPLDPLDAIASTQLPGDFHKDPADRIIAAIAYRRNIELMTCDQKIFNYPHIKTIW</sequence>
<dbReference type="Proteomes" id="UP000715781">
    <property type="component" value="Unassembled WGS sequence"/>
</dbReference>
<dbReference type="SUPFAM" id="SSF88723">
    <property type="entry name" value="PIN domain-like"/>
    <property type="match status" value="1"/>
</dbReference>
<dbReference type="Gene3D" id="3.40.50.1010">
    <property type="entry name" value="5'-nuclease"/>
    <property type="match status" value="1"/>
</dbReference>
<organism evidence="2 3">
    <name type="scientific">Mojavia pulchra JT2-VF2</name>
    <dbReference type="NCBI Taxonomy" id="287848"/>
    <lineage>
        <taxon>Bacteria</taxon>
        <taxon>Bacillati</taxon>
        <taxon>Cyanobacteriota</taxon>
        <taxon>Cyanophyceae</taxon>
        <taxon>Nostocales</taxon>
        <taxon>Nostocaceae</taxon>
    </lineage>
</organism>
<dbReference type="PANTHER" id="PTHR36173">
    <property type="entry name" value="RIBONUCLEASE VAPC16-RELATED"/>
    <property type="match status" value="1"/>
</dbReference>
<evidence type="ECO:0000313" key="2">
    <source>
        <dbReference type="EMBL" id="MBW4565097.1"/>
    </source>
</evidence>
<gene>
    <name evidence="2" type="ORF">KME32_29175</name>
</gene>